<evidence type="ECO:0000256" key="1">
    <source>
        <dbReference type="SAM" id="MobiDB-lite"/>
    </source>
</evidence>
<dbReference type="EMBL" id="JBEHCU010013938">
    <property type="protein sequence ID" value="KAL1373827.1"/>
    <property type="molecule type" value="Genomic_DNA"/>
</dbReference>
<organism evidence="2 3">
    <name type="scientific">Culex pipiens pipiens</name>
    <name type="common">Northern house mosquito</name>
    <dbReference type="NCBI Taxonomy" id="38569"/>
    <lineage>
        <taxon>Eukaryota</taxon>
        <taxon>Metazoa</taxon>
        <taxon>Ecdysozoa</taxon>
        <taxon>Arthropoda</taxon>
        <taxon>Hexapoda</taxon>
        <taxon>Insecta</taxon>
        <taxon>Pterygota</taxon>
        <taxon>Neoptera</taxon>
        <taxon>Endopterygota</taxon>
        <taxon>Diptera</taxon>
        <taxon>Nematocera</taxon>
        <taxon>Culicoidea</taxon>
        <taxon>Culicidae</taxon>
        <taxon>Culicinae</taxon>
        <taxon>Culicini</taxon>
        <taxon>Culex</taxon>
        <taxon>Culex</taxon>
    </lineage>
</organism>
<feature type="region of interest" description="Disordered" evidence="1">
    <location>
        <begin position="1"/>
        <end position="114"/>
    </location>
</feature>
<reference evidence="2 3" key="1">
    <citation type="submission" date="2024-05" db="EMBL/GenBank/DDBJ databases">
        <title>Culex pipiens pipiens assembly and annotation.</title>
        <authorList>
            <person name="Alout H."/>
            <person name="Durand T."/>
        </authorList>
    </citation>
    <scope>NUCLEOTIDE SEQUENCE [LARGE SCALE GENOMIC DNA]</scope>
    <source>
        <strain evidence="2">HA-2024</strain>
        <tissue evidence="2">Whole body</tissue>
    </source>
</reference>
<proteinExistence type="predicted"/>
<gene>
    <name evidence="2" type="ORF">pipiens_018423</name>
</gene>
<keyword evidence="3" id="KW-1185">Reference proteome</keyword>
<evidence type="ECO:0000313" key="3">
    <source>
        <dbReference type="Proteomes" id="UP001562425"/>
    </source>
</evidence>
<comment type="caution">
    <text evidence="2">The sequence shown here is derived from an EMBL/GenBank/DDBJ whole genome shotgun (WGS) entry which is preliminary data.</text>
</comment>
<feature type="compositionally biased region" description="Basic residues" evidence="1">
    <location>
        <begin position="96"/>
        <end position="114"/>
    </location>
</feature>
<evidence type="ECO:0000313" key="2">
    <source>
        <dbReference type="EMBL" id="KAL1373827.1"/>
    </source>
</evidence>
<accession>A0ABD1CBV3</accession>
<dbReference type="Proteomes" id="UP001562425">
    <property type="component" value="Unassembled WGS sequence"/>
</dbReference>
<feature type="compositionally biased region" description="Low complexity" evidence="1">
    <location>
        <begin position="58"/>
        <end position="73"/>
    </location>
</feature>
<sequence>MVQSYEVRARESPHRNSNFVNNFKSLFRRRSRKTGSPKRPPVVKPQDPKAPIADPEASEPSSLISSTSSPPAEENNNQNSGISIPEDSNRYEIRKPVKRKSVVRPRRKPGVQHRRSFGRRINNLWSSFGLLRSSEKIVEFASGY</sequence>
<name>A0ABD1CBV3_CULPP</name>
<feature type="non-terminal residue" evidence="2">
    <location>
        <position position="144"/>
    </location>
</feature>
<feature type="compositionally biased region" description="Polar residues" evidence="1">
    <location>
        <begin position="15"/>
        <end position="24"/>
    </location>
</feature>
<dbReference type="AlphaFoldDB" id="A0ABD1CBV3"/>
<protein>
    <submittedName>
        <fullName evidence="2">Uncharacterized protein</fullName>
    </submittedName>
</protein>
<feature type="compositionally biased region" description="Basic residues" evidence="1">
    <location>
        <begin position="26"/>
        <end position="36"/>
    </location>
</feature>